<dbReference type="PIRSF" id="PIRSF001235">
    <property type="entry name" value="Amidase_carbamoylase"/>
    <property type="match status" value="1"/>
</dbReference>
<dbReference type="Proteomes" id="UP001272097">
    <property type="component" value="Unassembled WGS sequence"/>
</dbReference>
<dbReference type="PANTHER" id="PTHR32494">
    <property type="entry name" value="ALLANTOATE DEIMINASE-RELATED"/>
    <property type="match status" value="1"/>
</dbReference>
<keyword evidence="2 4" id="KW-0378">Hydrolase</keyword>
<evidence type="ECO:0000256" key="2">
    <source>
        <dbReference type="ARBA" id="ARBA00022801"/>
    </source>
</evidence>
<dbReference type="InterPro" id="IPR011650">
    <property type="entry name" value="Peptidase_M20_dimer"/>
</dbReference>
<protein>
    <submittedName>
        <fullName evidence="4">Zn-dependent hydrolase</fullName>
    </submittedName>
</protein>
<dbReference type="PANTHER" id="PTHR32494:SF5">
    <property type="entry name" value="ALLANTOATE AMIDOHYDROLASE"/>
    <property type="match status" value="1"/>
</dbReference>
<proteinExistence type="inferred from homology"/>
<sequence>MSRGNLPVDAARIARDLADLSALTEPDRPWTRRAFTPVFLEGRRWLAERMRDAGLDPAIDAAGNLIGRRAGRNPGRGTLVIGSHSDTVPDGGRYDGTAGVIAGLEVVRALQDTGITLEHDLEIVDFLAEEVSIFGVSCIGSRAMTGQIPADWLEREHQGRSLRQAIVEVGGDPGSLSPRNDICASLELHIEQGPVLETAGETIGIVTSITGITRIALRVTGRADHAGTTPMALRDDALVTAAGIVLDIHGEAYRRARDEVGHFTATVGEFTIKPGAANVVPGVAELLIDARASDPGAMTHFLDWLGSRIADRPVTMQVISDNPPCPCDLNLCLDLETAARQFGAKSRRMVSGAGHDTAWISKTAPAAMIFVPCKDGRSHCPEESATPEDISIGAAVLFETLLAIDRRLADPAPA</sequence>
<reference evidence="4 5" key="1">
    <citation type="submission" date="2023-08" db="EMBL/GenBank/DDBJ databases">
        <title>Implementing the SeqCode for naming new Mesorhizobium species isolated from Vachellia karroo root nodules.</title>
        <authorList>
            <person name="Van Lill M."/>
        </authorList>
    </citation>
    <scope>NUCLEOTIDE SEQUENCE [LARGE SCALE GENOMIC DNA]</scope>
    <source>
        <strain evidence="4 5">VK3E</strain>
    </source>
</reference>
<dbReference type="SUPFAM" id="SSF55031">
    <property type="entry name" value="Bacterial exopeptidase dimerisation domain"/>
    <property type="match status" value="1"/>
</dbReference>
<dbReference type="SUPFAM" id="SSF53187">
    <property type="entry name" value="Zn-dependent exopeptidases"/>
    <property type="match status" value="1"/>
</dbReference>
<dbReference type="EMBL" id="JAVIIS010000010">
    <property type="protein sequence ID" value="MDX8439726.1"/>
    <property type="molecule type" value="Genomic_DNA"/>
</dbReference>
<gene>
    <name evidence="4" type="ORF">RFM51_08980</name>
</gene>
<dbReference type="Pfam" id="PF01546">
    <property type="entry name" value="Peptidase_M20"/>
    <property type="match status" value="1"/>
</dbReference>
<comment type="similarity">
    <text evidence="1">Belongs to the peptidase M20 family.</text>
</comment>
<dbReference type="GO" id="GO:0016787">
    <property type="term" value="F:hydrolase activity"/>
    <property type="evidence" value="ECO:0007669"/>
    <property type="project" value="UniProtKB-KW"/>
</dbReference>
<dbReference type="NCBIfam" id="NF009531">
    <property type="entry name" value="PRK12893.1-5"/>
    <property type="match status" value="1"/>
</dbReference>
<evidence type="ECO:0000313" key="5">
    <source>
        <dbReference type="Proteomes" id="UP001272097"/>
    </source>
</evidence>
<dbReference type="Gene3D" id="3.30.70.360">
    <property type="match status" value="1"/>
</dbReference>
<accession>A0ABU4WUJ1</accession>
<dbReference type="Gene3D" id="3.40.630.10">
    <property type="entry name" value="Zn peptidases"/>
    <property type="match status" value="1"/>
</dbReference>
<comment type="caution">
    <text evidence="4">The sequence shown here is derived from an EMBL/GenBank/DDBJ whole genome shotgun (WGS) entry which is preliminary data.</text>
</comment>
<dbReference type="RefSeq" id="WP_320213628.1">
    <property type="nucleotide sequence ID" value="NZ_JAVIIS010000010.1"/>
</dbReference>
<keyword evidence="5" id="KW-1185">Reference proteome</keyword>
<dbReference type="InterPro" id="IPR036264">
    <property type="entry name" value="Bact_exopeptidase_dim_dom"/>
</dbReference>
<dbReference type="CDD" id="cd03884">
    <property type="entry name" value="M20_bAS"/>
    <property type="match status" value="1"/>
</dbReference>
<evidence type="ECO:0000259" key="3">
    <source>
        <dbReference type="Pfam" id="PF07687"/>
    </source>
</evidence>
<dbReference type="Pfam" id="PF07687">
    <property type="entry name" value="M20_dimer"/>
    <property type="match status" value="1"/>
</dbReference>
<name>A0ABU4WUJ1_9HYPH</name>
<dbReference type="NCBIfam" id="TIGR01879">
    <property type="entry name" value="hydantase"/>
    <property type="match status" value="1"/>
</dbReference>
<evidence type="ECO:0000313" key="4">
    <source>
        <dbReference type="EMBL" id="MDX8439726.1"/>
    </source>
</evidence>
<feature type="domain" description="Peptidase M20 dimerisation" evidence="3">
    <location>
        <begin position="210"/>
        <end position="297"/>
    </location>
</feature>
<organism evidence="4 5">
    <name type="scientific">Mesorhizobium australafricanum</name>
    <dbReference type="NCBI Taxonomy" id="3072311"/>
    <lineage>
        <taxon>Bacteria</taxon>
        <taxon>Pseudomonadati</taxon>
        <taxon>Pseudomonadota</taxon>
        <taxon>Alphaproteobacteria</taxon>
        <taxon>Hyphomicrobiales</taxon>
        <taxon>Phyllobacteriaceae</taxon>
        <taxon>Mesorhizobium</taxon>
    </lineage>
</organism>
<dbReference type="InterPro" id="IPR010158">
    <property type="entry name" value="Amidase_Cbmase"/>
</dbReference>
<dbReference type="InterPro" id="IPR002933">
    <property type="entry name" value="Peptidase_M20"/>
</dbReference>
<evidence type="ECO:0000256" key="1">
    <source>
        <dbReference type="ARBA" id="ARBA00006153"/>
    </source>
</evidence>